<dbReference type="OMA" id="PEHQQCM"/>
<sequence>MKTVIATFLITIIIALAQESFLRDCTNAPDGLYAIGACEPQFLTCFGGIARVMDCPADLAYHESEQICDWKHNIAGCSVETESTGEEYASGESSGDASGDDSEDASGDVSGDGSGSDNKDGSGTEIETSGDEVLENVCESREDGVYTSEVCASAYFICTSNSPRFLVCTTPLYYDSNGQKCDWVDSIKECEKEPTTTTVEDITSGYRAYGEGSSGEEEEESGLLTKSCDGVADGIYPISECSTNFLTCSGGIPRVMDCPSSLFFNPSLQVCDWQRNVVGCSGVEAPKPTCEQNGYFSYGKCSSSFTACTNGRTIVMFCPNGLKFSQRTQMCDYERNVSECDVESSGEPLEESSGYSRYGEQDSKLTPCVNMENGLYALECTPRVLSCQDGKEEIFECPSNLVFNEKSLICDYPETSQKCQLEGIHLISHNFPLICIVSETLLIRDAPMATYDCEVDGLFSVALCSREYHKCSDGQLIKHQCAEPNSVFSAVDGECVDFSTLSQCH</sequence>
<evidence type="ECO:0000313" key="10">
    <source>
        <dbReference type="EMBL" id="CAP25747.2"/>
    </source>
</evidence>
<dbReference type="GO" id="GO:0030312">
    <property type="term" value="C:external encapsulating structure"/>
    <property type="evidence" value="ECO:0000318"/>
    <property type="project" value="GO_Central"/>
</dbReference>
<dbReference type="STRING" id="6238.A8WZD7"/>
<dbReference type="Gene3D" id="2.170.140.10">
    <property type="entry name" value="Chitin binding domain"/>
    <property type="match status" value="4"/>
</dbReference>
<keyword evidence="6" id="KW-0325">Glycoprotein</keyword>
<dbReference type="RefSeq" id="XP_045092879.1">
    <property type="nucleotide sequence ID" value="XM_045243670.1"/>
</dbReference>
<dbReference type="InterPro" id="IPR051940">
    <property type="entry name" value="Chitin_bind-dev_reg"/>
</dbReference>
<feature type="domain" description="Chitin-binding type-2" evidence="9">
    <location>
        <begin position="287"/>
        <end position="342"/>
    </location>
</feature>
<name>A8WZD7_CAEBR</name>
<dbReference type="Gene3D" id="3.20.20.80">
    <property type="entry name" value="Glycosidases"/>
    <property type="match status" value="1"/>
</dbReference>
<feature type="region of interest" description="Disordered" evidence="7">
    <location>
        <begin position="85"/>
        <end position="133"/>
    </location>
</feature>
<feature type="chain" id="PRO_5002732271" evidence="8">
    <location>
        <begin position="18"/>
        <end position="505"/>
    </location>
</feature>
<reference evidence="10 11" key="1">
    <citation type="journal article" date="2003" name="PLoS Biol.">
        <title>The genome sequence of Caenorhabditis briggsae: a platform for comparative genomics.</title>
        <authorList>
            <person name="Stein L.D."/>
            <person name="Bao Z."/>
            <person name="Blasiar D."/>
            <person name="Blumenthal T."/>
            <person name="Brent M.R."/>
            <person name="Chen N."/>
            <person name="Chinwalla A."/>
            <person name="Clarke L."/>
            <person name="Clee C."/>
            <person name="Coghlan A."/>
            <person name="Coulson A."/>
            <person name="D'Eustachio P."/>
            <person name="Fitch D.H."/>
            <person name="Fulton L.A."/>
            <person name="Fulton R.E."/>
            <person name="Griffiths-Jones S."/>
            <person name="Harris T.W."/>
            <person name="Hillier L.W."/>
            <person name="Kamath R."/>
            <person name="Kuwabara P.E."/>
            <person name="Mardis E.R."/>
            <person name="Marra M.A."/>
            <person name="Miner T.L."/>
            <person name="Minx P."/>
            <person name="Mullikin J.C."/>
            <person name="Plumb R.W."/>
            <person name="Rogers J."/>
            <person name="Schein J.E."/>
            <person name="Sohrmann M."/>
            <person name="Spieth J."/>
            <person name="Stajich J.E."/>
            <person name="Wei C."/>
            <person name="Willey D."/>
            <person name="Wilson R.K."/>
            <person name="Durbin R."/>
            <person name="Waterston R.H."/>
        </authorList>
    </citation>
    <scope>NUCLEOTIDE SEQUENCE [LARGE SCALE GENOMIC DNA]</scope>
    <source>
        <strain evidence="10 11">AF16</strain>
    </source>
</reference>
<keyword evidence="5" id="KW-1015">Disulfide bond</keyword>
<evidence type="ECO:0000256" key="8">
    <source>
        <dbReference type="SAM" id="SignalP"/>
    </source>
</evidence>
<evidence type="ECO:0000313" key="12">
    <source>
        <dbReference type="WormBase" id="CBG05204"/>
    </source>
</evidence>
<feature type="domain" description="Chitin-binding type-2" evidence="9">
    <location>
        <begin position="365"/>
        <end position="421"/>
    </location>
</feature>
<dbReference type="PROSITE" id="PS50940">
    <property type="entry name" value="CHIT_BIND_II"/>
    <property type="match status" value="5"/>
</dbReference>
<dbReference type="CTD" id="8583283"/>
<dbReference type="WormBase" id="CBG05204">
    <property type="protein sequence ID" value="CBP38047"/>
    <property type="gene ID" value="WBGene00027717"/>
</dbReference>
<accession>A8WZD7</accession>
<evidence type="ECO:0000256" key="6">
    <source>
        <dbReference type="ARBA" id="ARBA00023180"/>
    </source>
</evidence>
<dbReference type="EMBL" id="HE601113">
    <property type="protein sequence ID" value="CAP25747.2"/>
    <property type="molecule type" value="Genomic_DNA"/>
</dbReference>
<dbReference type="SMART" id="SM00494">
    <property type="entry name" value="ChtBD2"/>
    <property type="match status" value="6"/>
</dbReference>
<feature type="compositionally biased region" description="Low complexity" evidence="7">
    <location>
        <begin position="85"/>
        <end position="97"/>
    </location>
</feature>
<dbReference type="FunFam" id="2.170.140.10:FF:000009">
    <property type="entry name" value="Chondroitin proteoglycan 1"/>
    <property type="match status" value="3"/>
</dbReference>
<keyword evidence="11" id="KW-1185">Reference proteome</keyword>
<evidence type="ECO:0000256" key="5">
    <source>
        <dbReference type="ARBA" id="ARBA00023157"/>
    </source>
</evidence>
<evidence type="ECO:0000313" key="11">
    <source>
        <dbReference type="Proteomes" id="UP000008549"/>
    </source>
</evidence>
<organism evidence="10 11">
    <name type="scientific">Caenorhabditis briggsae</name>
    <dbReference type="NCBI Taxonomy" id="6238"/>
    <lineage>
        <taxon>Eukaryota</taxon>
        <taxon>Metazoa</taxon>
        <taxon>Ecdysozoa</taxon>
        <taxon>Nematoda</taxon>
        <taxon>Chromadorea</taxon>
        <taxon>Rhabditida</taxon>
        <taxon>Rhabditina</taxon>
        <taxon>Rhabditomorpha</taxon>
        <taxon>Rhabditoidea</taxon>
        <taxon>Rhabditidae</taxon>
        <taxon>Peloderinae</taxon>
        <taxon>Caenorhabditis</taxon>
    </lineage>
</organism>
<dbReference type="HOGENOM" id="CLU_041716_0_0_1"/>
<keyword evidence="1" id="KW-0217">Developmental protein</keyword>
<evidence type="ECO:0000256" key="7">
    <source>
        <dbReference type="SAM" id="MobiDB-lite"/>
    </source>
</evidence>
<feature type="signal peptide" evidence="8">
    <location>
        <begin position="1"/>
        <end position="17"/>
    </location>
</feature>
<proteinExistence type="predicted"/>
<dbReference type="InParanoid" id="A8WZD7"/>
<evidence type="ECO:0000256" key="1">
    <source>
        <dbReference type="ARBA" id="ARBA00022473"/>
    </source>
</evidence>
<dbReference type="GO" id="GO:0005576">
    <property type="term" value="C:extracellular region"/>
    <property type="evidence" value="ECO:0007669"/>
    <property type="project" value="InterPro"/>
</dbReference>
<dbReference type="KEGG" id="cbr:CBG_05204"/>
<keyword evidence="3 8" id="KW-0732">Signal</keyword>
<dbReference type="PANTHER" id="PTHR23301">
    <property type="entry name" value="CHITIN BINDING PERITROPHIN-A"/>
    <property type="match status" value="1"/>
</dbReference>
<feature type="domain" description="Chitin-binding type-2" evidence="9">
    <location>
        <begin position="135"/>
        <end position="192"/>
    </location>
</feature>
<evidence type="ECO:0000259" key="9">
    <source>
        <dbReference type="PROSITE" id="PS50940"/>
    </source>
</evidence>
<gene>
    <name evidence="10 12" type="ORF">CBG05204</name>
    <name evidence="10" type="ORF">CBG_05204</name>
</gene>
<dbReference type="PANTHER" id="PTHR23301:SF101">
    <property type="entry name" value="CHITIN-BINDING TYPE-2 DOMAIN-CONTAINING PROTEIN"/>
    <property type="match status" value="1"/>
</dbReference>
<feature type="domain" description="Chitin-binding type-2" evidence="9">
    <location>
        <begin position="22"/>
        <end position="79"/>
    </location>
</feature>
<reference evidence="10 11" key="2">
    <citation type="journal article" date="2011" name="PLoS Genet.">
        <title>Caenorhabditis briggsae recombinant inbred line genotypes reveal inter-strain incompatibility and the evolution of recombination.</title>
        <authorList>
            <person name="Ross J.A."/>
            <person name="Koboldt D.C."/>
            <person name="Staisch J.E."/>
            <person name="Chamberlin H.M."/>
            <person name="Gupta B.P."/>
            <person name="Miller R.D."/>
            <person name="Baird S.E."/>
            <person name="Haag E.S."/>
        </authorList>
    </citation>
    <scope>NUCLEOTIDE SEQUENCE [LARGE SCALE GENOMIC DNA]</scope>
    <source>
        <strain evidence="10 11">AF16</strain>
    </source>
</reference>
<dbReference type="Proteomes" id="UP000008549">
    <property type="component" value="Unassembled WGS sequence"/>
</dbReference>
<protein>
    <submittedName>
        <fullName evidence="10">Protein CBG05204</fullName>
    </submittedName>
</protein>
<dbReference type="GO" id="GO:0030703">
    <property type="term" value="P:eggshell formation"/>
    <property type="evidence" value="ECO:0000318"/>
    <property type="project" value="GO_Central"/>
</dbReference>
<feature type="domain" description="Chitin-binding type-2" evidence="9">
    <location>
        <begin position="225"/>
        <end position="282"/>
    </location>
</feature>
<dbReference type="GO" id="GO:0008061">
    <property type="term" value="F:chitin binding"/>
    <property type="evidence" value="ECO:0000318"/>
    <property type="project" value="GO_Central"/>
</dbReference>
<keyword evidence="2" id="KW-0147">Chitin-binding</keyword>
<evidence type="ECO:0000256" key="3">
    <source>
        <dbReference type="ARBA" id="ARBA00022729"/>
    </source>
</evidence>
<dbReference type="eggNOG" id="ENOG502RXZX">
    <property type="taxonomic scope" value="Eukaryota"/>
</dbReference>
<keyword evidence="4" id="KW-0677">Repeat</keyword>
<dbReference type="Pfam" id="PF01607">
    <property type="entry name" value="CBM_14"/>
    <property type="match status" value="6"/>
</dbReference>
<dbReference type="AlphaFoldDB" id="A8WZD7"/>
<dbReference type="SUPFAM" id="SSF57625">
    <property type="entry name" value="Invertebrate chitin-binding proteins"/>
    <property type="match status" value="6"/>
</dbReference>
<dbReference type="InterPro" id="IPR036508">
    <property type="entry name" value="Chitin-bd_dom_sf"/>
</dbReference>
<evidence type="ECO:0000256" key="4">
    <source>
        <dbReference type="ARBA" id="ARBA00022737"/>
    </source>
</evidence>
<dbReference type="GeneID" id="8583283"/>
<dbReference type="InterPro" id="IPR002557">
    <property type="entry name" value="Chitin-bd_dom"/>
</dbReference>
<evidence type="ECO:0000256" key="2">
    <source>
        <dbReference type="ARBA" id="ARBA00022669"/>
    </source>
</evidence>